<reference evidence="9 10" key="1">
    <citation type="journal article" date="2016" name="ISME J.">
        <title>Chasing the elusive Euryarchaeota class WSA2: genomes reveal a uniquely fastidious methyl-reducing methanogen.</title>
        <authorList>
            <person name="Nobu M.K."/>
            <person name="Narihiro T."/>
            <person name="Kuroda K."/>
            <person name="Mei R."/>
            <person name="Liu W.T."/>
        </authorList>
    </citation>
    <scope>NUCLEOTIDE SEQUENCE [LARGE SCALE GENOMIC DNA]</scope>
    <source>
        <strain evidence="6">B03fssc0709_Meth_Bin005</strain>
        <strain evidence="7">B15fssc0709_Meth_Bin003</strain>
        <strain evidence="8">BMIXfssc0709_Meth_Bin006</strain>
    </source>
</reference>
<evidence type="ECO:0000256" key="1">
    <source>
        <dbReference type="ARBA" id="ARBA00022679"/>
    </source>
</evidence>
<dbReference type="PATRIC" id="fig|1706437.3.peg.208"/>
<protein>
    <submittedName>
        <fullName evidence="6">FAD synthase</fullName>
        <ecNumber evidence="6">2.7.7.2</ecNumber>
    </submittedName>
</protein>
<dbReference type="EC" id="2.7.7.2" evidence="6"/>
<evidence type="ECO:0000256" key="2">
    <source>
        <dbReference type="ARBA" id="ARBA00022695"/>
    </source>
</evidence>
<evidence type="ECO:0000256" key="4">
    <source>
        <dbReference type="ARBA" id="ARBA00022840"/>
    </source>
</evidence>
<name>A0A150INQ1_9EURY</name>
<dbReference type="PATRIC" id="fig|1706436.3.peg.163"/>
<dbReference type="PANTHER" id="PTHR43793">
    <property type="entry name" value="FAD SYNTHASE"/>
    <property type="match status" value="1"/>
</dbReference>
<keyword evidence="4" id="KW-0067">ATP-binding</keyword>
<dbReference type="Pfam" id="PF01467">
    <property type="entry name" value="CTP_transf_like"/>
    <property type="match status" value="1"/>
</dbReference>
<accession>A0A150INQ1</accession>
<accession>A0A150J231</accession>
<organism evidence="6 10">
    <name type="scientific">Candidatus Methanofastidiosum methylothiophilum</name>
    <dbReference type="NCBI Taxonomy" id="1705564"/>
    <lineage>
        <taxon>Archaea</taxon>
        <taxon>Methanobacteriati</taxon>
        <taxon>Methanobacteriota</taxon>
        <taxon>Stenosarchaea group</taxon>
        <taxon>Candidatus Methanofastidiosia</taxon>
        <taxon>Candidatus Methanofastidiosales</taxon>
        <taxon>Candidatus Methanofastidiosaceae</taxon>
        <taxon>Candidatus Methanofastidiosum</taxon>
    </lineage>
</organism>
<evidence type="ECO:0000259" key="5">
    <source>
        <dbReference type="Pfam" id="PF01467"/>
    </source>
</evidence>
<feature type="domain" description="Cytidyltransferase-like" evidence="5">
    <location>
        <begin position="5"/>
        <end position="128"/>
    </location>
</feature>
<dbReference type="SUPFAM" id="SSF52374">
    <property type="entry name" value="Nucleotidylyl transferase"/>
    <property type="match status" value="1"/>
</dbReference>
<proteinExistence type="predicted"/>
<dbReference type="InterPro" id="IPR004821">
    <property type="entry name" value="Cyt_trans-like"/>
</dbReference>
<dbReference type="Proteomes" id="UP000092401">
    <property type="component" value="Unassembled WGS sequence"/>
</dbReference>
<dbReference type="Proteomes" id="UP000092403">
    <property type="component" value="Unassembled WGS sequence"/>
</dbReference>
<dbReference type="PANTHER" id="PTHR43793:SF1">
    <property type="entry name" value="FAD SYNTHASE"/>
    <property type="match status" value="1"/>
</dbReference>
<evidence type="ECO:0000313" key="9">
    <source>
        <dbReference type="Proteomes" id="UP000091929"/>
    </source>
</evidence>
<dbReference type="EMBL" id="LNJC01000002">
    <property type="protein sequence ID" value="KYC51292.1"/>
    <property type="molecule type" value="Genomic_DNA"/>
</dbReference>
<evidence type="ECO:0000313" key="7">
    <source>
        <dbReference type="EMBL" id="KYC48538.1"/>
    </source>
</evidence>
<dbReference type="GO" id="GO:0005524">
    <property type="term" value="F:ATP binding"/>
    <property type="evidence" value="ECO:0007669"/>
    <property type="project" value="UniProtKB-KW"/>
</dbReference>
<keyword evidence="1 6" id="KW-0808">Transferase</keyword>
<keyword evidence="3" id="KW-0547">Nucleotide-binding</keyword>
<comment type="caution">
    <text evidence="6">The sequence shown here is derived from an EMBL/GenBank/DDBJ whole genome shotgun (WGS) entry which is preliminary data.</text>
</comment>
<dbReference type="EMBL" id="LNGF01000003">
    <property type="protein sequence ID" value="KYC48538.1"/>
    <property type="molecule type" value="Genomic_DNA"/>
</dbReference>
<keyword evidence="2 6" id="KW-0548">Nucleotidyltransferase</keyword>
<dbReference type="PATRIC" id="fig|1706438.3.peg.217"/>
<dbReference type="EMBL" id="LNGE01000002">
    <property type="protein sequence ID" value="KYC46294.1"/>
    <property type="molecule type" value="Genomic_DNA"/>
</dbReference>
<dbReference type="GO" id="GO:0003919">
    <property type="term" value="F:FMN adenylyltransferase activity"/>
    <property type="evidence" value="ECO:0007669"/>
    <property type="project" value="UniProtKB-EC"/>
</dbReference>
<evidence type="ECO:0000256" key="3">
    <source>
        <dbReference type="ARBA" id="ARBA00022741"/>
    </source>
</evidence>
<dbReference type="Gene3D" id="3.40.50.620">
    <property type="entry name" value="HUPs"/>
    <property type="match status" value="1"/>
</dbReference>
<accession>A0A150IUH9</accession>
<dbReference type="NCBIfam" id="TIGR00125">
    <property type="entry name" value="cyt_tran_rel"/>
    <property type="match status" value="1"/>
</dbReference>
<dbReference type="InterPro" id="IPR014729">
    <property type="entry name" value="Rossmann-like_a/b/a_fold"/>
</dbReference>
<sequence length="144" mass="16565">MKVLIAGNFDVIHPGHIYFLTEASKLGKVIVVVARDETIKKFKGRTPIFNENERKLILENLKMVEKVILGDQKDFFAPVINENPDIIFLGPDQYSSWIEERINKSGLNTKIMRLDKRLPYSSSELKKRFLKVYTLDTGKGDPKI</sequence>
<dbReference type="Proteomes" id="UP000091929">
    <property type="component" value="Unassembled WGS sequence"/>
</dbReference>
<dbReference type="AlphaFoldDB" id="A0A150INQ1"/>
<evidence type="ECO:0000313" key="6">
    <source>
        <dbReference type="EMBL" id="KYC46294.1"/>
    </source>
</evidence>
<evidence type="ECO:0000313" key="10">
    <source>
        <dbReference type="Proteomes" id="UP000092401"/>
    </source>
</evidence>
<evidence type="ECO:0000313" key="8">
    <source>
        <dbReference type="EMBL" id="KYC51292.1"/>
    </source>
</evidence>
<dbReference type="InterPro" id="IPR050385">
    <property type="entry name" value="Archaeal_FAD_synthase"/>
</dbReference>
<gene>
    <name evidence="6" type="primary">ribL</name>
    <name evidence="6" type="ORF">APG10_00164</name>
    <name evidence="7" type="ORF">APG11_00209</name>
    <name evidence="8" type="ORF">APG12_00217</name>
</gene>